<keyword evidence="4 6" id="KW-0689">Ribosomal protein</keyword>
<evidence type="ECO:0000256" key="2">
    <source>
        <dbReference type="ARBA" id="ARBA00022730"/>
    </source>
</evidence>
<comment type="caution">
    <text evidence="9">The sequence shown here is derived from an EMBL/GenBank/DDBJ whole genome shotgun (WGS) entry which is preliminary data.</text>
</comment>
<dbReference type="CDD" id="cd00364">
    <property type="entry name" value="Ribosomal_uS17"/>
    <property type="match status" value="1"/>
</dbReference>
<proteinExistence type="inferred from homology"/>
<keyword evidence="5 6" id="KW-0687">Ribonucleoprotein</keyword>
<dbReference type="PROSITE" id="PS00056">
    <property type="entry name" value="RIBOSOMAL_S17"/>
    <property type="match status" value="1"/>
</dbReference>
<comment type="function">
    <text evidence="6">One of the primary rRNA binding proteins, it binds specifically to the 5'-end of 16S ribosomal RNA.</text>
</comment>
<evidence type="ECO:0000256" key="5">
    <source>
        <dbReference type="ARBA" id="ARBA00023274"/>
    </source>
</evidence>
<reference evidence="9 10" key="1">
    <citation type="submission" date="2013-05" db="EMBL/GenBank/DDBJ databases">
        <title>Genome assembly of Chondromyces apiculatus DSM 436.</title>
        <authorList>
            <person name="Sharma G."/>
            <person name="Khatri I."/>
            <person name="Kaur C."/>
            <person name="Mayilraj S."/>
            <person name="Subramanian S."/>
        </authorList>
    </citation>
    <scope>NUCLEOTIDE SEQUENCE [LARGE SCALE GENOMIC DNA]</scope>
    <source>
        <strain evidence="9 10">DSM 436</strain>
    </source>
</reference>
<dbReference type="InterPro" id="IPR019984">
    <property type="entry name" value="Ribosomal_uS17_bact/chlr"/>
</dbReference>
<dbReference type="EMBL" id="ASRX01000015">
    <property type="protein sequence ID" value="EYF06693.1"/>
    <property type="molecule type" value="Genomic_DNA"/>
</dbReference>
<dbReference type="GO" id="GO:0006412">
    <property type="term" value="P:translation"/>
    <property type="evidence" value="ECO:0007669"/>
    <property type="project" value="UniProtKB-UniRule"/>
</dbReference>
<evidence type="ECO:0000313" key="9">
    <source>
        <dbReference type="EMBL" id="EYF06693.1"/>
    </source>
</evidence>
<dbReference type="GO" id="GO:0019843">
    <property type="term" value="F:rRNA binding"/>
    <property type="evidence" value="ECO:0007669"/>
    <property type="project" value="UniProtKB-UniRule"/>
</dbReference>
<feature type="region of interest" description="Disordered" evidence="8">
    <location>
        <begin position="1"/>
        <end position="52"/>
    </location>
</feature>
<dbReference type="SUPFAM" id="SSF50249">
    <property type="entry name" value="Nucleic acid-binding proteins"/>
    <property type="match status" value="1"/>
</dbReference>
<feature type="compositionally biased region" description="Low complexity" evidence="8">
    <location>
        <begin position="8"/>
        <end position="40"/>
    </location>
</feature>
<evidence type="ECO:0000256" key="3">
    <source>
        <dbReference type="ARBA" id="ARBA00022884"/>
    </source>
</evidence>
<dbReference type="PRINTS" id="PR00973">
    <property type="entry name" value="RIBOSOMALS17"/>
</dbReference>
<evidence type="ECO:0000256" key="1">
    <source>
        <dbReference type="ARBA" id="ARBA00010254"/>
    </source>
</evidence>
<dbReference type="Gene3D" id="2.40.50.140">
    <property type="entry name" value="Nucleic acid-binding proteins"/>
    <property type="match status" value="1"/>
</dbReference>
<dbReference type="eggNOG" id="COG0186">
    <property type="taxonomic scope" value="Bacteria"/>
</dbReference>
<comment type="subunit">
    <text evidence="6">Part of the 30S ribosomal subunit.</text>
</comment>
<keyword evidence="3 6" id="KW-0694">RNA-binding</keyword>
<gene>
    <name evidence="6" type="primary">rpsQ</name>
    <name evidence="9" type="ORF">CAP_1823</name>
</gene>
<protein>
    <recommendedName>
        <fullName evidence="6">Small ribosomal subunit protein uS17</fullName>
    </recommendedName>
</protein>
<evidence type="ECO:0000313" key="10">
    <source>
        <dbReference type="Proteomes" id="UP000019678"/>
    </source>
</evidence>
<keyword evidence="2 6" id="KW-0699">rRNA-binding</keyword>
<evidence type="ECO:0000256" key="4">
    <source>
        <dbReference type="ARBA" id="ARBA00022980"/>
    </source>
</evidence>
<dbReference type="GO" id="GO:0003735">
    <property type="term" value="F:structural constituent of ribosome"/>
    <property type="evidence" value="ECO:0007669"/>
    <property type="project" value="UniProtKB-UniRule"/>
</dbReference>
<dbReference type="InterPro" id="IPR000266">
    <property type="entry name" value="Ribosomal_uS17"/>
</dbReference>
<dbReference type="NCBIfam" id="TIGR03635">
    <property type="entry name" value="uS17_bact"/>
    <property type="match status" value="1"/>
</dbReference>
<dbReference type="InterPro" id="IPR019979">
    <property type="entry name" value="Ribosomal_uS17_CS"/>
</dbReference>
<dbReference type="HAMAP" id="MF_01345_B">
    <property type="entry name" value="Ribosomal_uS17_B"/>
    <property type="match status" value="1"/>
</dbReference>
<dbReference type="PANTHER" id="PTHR10744:SF1">
    <property type="entry name" value="SMALL RIBOSOMAL SUBUNIT PROTEIN US17M"/>
    <property type="match status" value="1"/>
</dbReference>
<keyword evidence="10" id="KW-1185">Reference proteome</keyword>
<dbReference type="PANTHER" id="PTHR10744">
    <property type="entry name" value="40S RIBOSOMAL PROTEIN S11 FAMILY MEMBER"/>
    <property type="match status" value="1"/>
</dbReference>
<dbReference type="GO" id="GO:0022627">
    <property type="term" value="C:cytosolic small ribosomal subunit"/>
    <property type="evidence" value="ECO:0007669"/>
    <property type="project" value="UniProtKB-UniRule"/>
</dbReference>
<dbReference type="Pfam" id="PF00366">
    <property type="entry name" value="Ribosomal_S17"/>
    <property type="match status" value="1"/>
</dbReference>
<evidence type="ECO:0000256" key="7">
    <source>
        <dbReference type="RuleBase" id="RU003872"/>
    </source>
</evidence>
<evidence type="ECO:0000256" key="6">
    <source>
        <dbReference type="HAMAP-Rule" id="MF_01345"/>
    </source>
</evidence>
<comment type="similarity">
    <text evidence="1 6 7">Belongs to the universal ribosomal protein uS17 family.</text>
</comment>
<evidence type="ECO:0000256" key="8">
    <source>
        <dbReference type="SAM" id="MobiDB-lite"/>
    </source>
</evidence>
<sequence>MAKKSENKAAAPAAVPTSAPAAKPAASPAAPKAAVEAPVTGAAESSDARAKAHGFRRKLVGKVTSNKMSKTVVVEVVRNALDPVYKKYVRQRERYKAHDEQNQYKVGDRVEITEHRPISREKRWLVTKLIARPVEE</sequence>
<dbReference type="STRING" id="1192034.CAP_1823"/>
<accession>A0A017TBN2</accession>
<organism evidence="9 10">
    <name type="scientific">Chondromyces apiculatus DSM 436</name>
    <dbReference type="NCBI Taxonomy" id="1192034"/>
    <lineage>
        <taxon>Bacteria</taxon>
        <taxon>Pseudomonadati</taxon>
        <taxon>Myxococcota</taxon>
        <taxon>Polyangia</taxon>
        <taxon>Polyangiales</taxon>
        <taxon>Polyangiaceae</taxon>
        <taxon>Chondromyces</taxon>
    </lineage>
</organism>
<dbReference type="AlphaFoldDB" id="A0A017TBN2"/>
<dbReference type="InterPro" id="IPR012340">
    <property type="entry name" value="NA-bd_OB-fold"/>
</dbReference>
<dbReference type="NCBIfam" id="NF004123">
    <property type="entry name" value="PRK05610.1"/>
    <property type="match status" value="1"/>
</dbReference>
<name>A0A017TBN2_9BACT</name>
<dbReference type="Proteomes" id="UP000019678">
    <property type="component" value="Unassembled WGS sequence"/>
</dbReference>